<organism evidence="1 2">
    <name type="scientific">Meloidogyne enterolobii</name>
    <name type="common">Root-knot nematode worm</name>
    <name type="synonym">Meloidogyne mayaguensis</name>
    <dbReference type="NCBI Taxonomy" id="390850"/>
    <lineage>
        <taxon>Eukaryota</taxon>
        <taxon>Metazoa</taxon>
        <taxon>Ecdysozoa</taxon>
        <taxon>Nematoda</taxon>
        <taxon>Chromadorea</taxon>
        <taxon>Rhabditida</taxon>
        <taxon>Tylenchina</taxon>
        <taxon>Tylenchomorpha</taxon>
        <taxon>Tylenchoidea</taxon>
        <taxon>Meloidogynidae</taxon>
        <taxon>Meloidogyninae</taxon>
        <taxon>Meloidogyne</taxon>
    </lineage>
</organism>
<dbReference type="EMBL" id="CAVMJV010000058">
    <property type="protein sequence ID" value="CAK5085912.1"/>
    <property type="molecule type" value="Genomic_DNA"/>
</dbReference>
<proteinExistence type="predicted"/>
<evidence type="ECO:0000313" key="1">
    <source>
        <dbReference type="EMBL" id="CAK5085912.1"/>
    </source>
</evidence>
<sequence length="58" mass="6773">MYMVWQAPVSLGFKDLYWPNVMLTRAFEAIKDEEIQLINYNQSAERIGKELLKRGLPG</sequence>
<name>A0ACB1A5H0_MELEN</name>
<dbReference type="Proteomes" id="UP001497535">
    <property type="component" value="Unassembled WGS sequence"/>
</dbReference>
<reference evidence="1" key="1">
    <citation type="submission" date="2023-11" db="EMBL/GenBank/DDBJ databases">
        <authorList>
            <person name="Poullet M."/>
        </authorList>
    </citation>
    <scope>NUCLEOTIDE SEQUENCE</scope>
    <source>
        <strain evidence="1">E1834</strain>
    </source>
</reference>
<accession>A0ACB1A5H0</accession>
<evidence type="ECO:0000313" key="2">
    <source>
        <dbReference type="Proteomes" id="UP001497535"/>
    </source>
</evidence>
<gene>
    <name evidence="1" type="ORF">MENTE1834_LOCUS33385</name>
</gene>
<keyword evidence="2" id="KW-1185">Reference proteome</keyword>
<comment type="caution">
    <text evidence="1">The sequence shown here is derived from an EMBL/GenBank/DDBJ whole genome shotgun (WGS) entry which is preliminary data.</text>
</comment>
<protein>
    <submittedName>
        <fullName evidence="1">Uncharacterized protein</fullName>
    </submittedName>
</protein>